<feature type="transmembrane region" description="Helical" evidence="7">
    <location>
        <begin position="506"/>
        <end position="525"/>
    </location>
</feature>
<evidence type="ECO:0000256" key="3">
    <source>
        <dbReference type="ARBA" id="ARBA00022692"/>
    </source>
</evidence>
<keyword evidence="5 7" id="KW-0472">Membrane</keyword>
<feature type="transmembrane region" description="Helical" evidence="7">
    <location>
        <begin position="20"/>
        <end position="53"/>
    </location>
</feature>
<feature type="transmembrane region" description="Helical" evidence="7">
    <location>
        <begin position="116"/>
        <end position="133"/>
    </location>
</feature>
<dbReference type="GO" id="GO:0015658">
    <property type="term" value="F:branched-chain amino acid transmembrane transporter activity"/>
    <property type="evidence" value="ECO:0007669"/>
    <property type="project" value="InterPro"/>
</dbReference>
<feature type="transmembrane region" description="Helical" evidence="7">
    <location>
        <begin position="198"/>
        <end position="220"/>
    </location>
</feature>
<accession>A0A455T924</accession>
<reference evidence="8" key="1">
    <citation type="submission" date="2018-12" db="EMBL/GenBank/DDBJ databases">
        <title>Novel natural products biosynthetic potential of the class Ktedonobacteria.</title>
        <authorList>
            <person name="Zheng Y."/>
            <person name="Saitou A."/>
            <person name="Wang C.M."/>
            <person name="Toyoda A."/>
            <person name="Minakuchi Y."/>
            <person name="Sekiguchi Y."/>
            <person name="Ueda K."/>
            <person name="Takano H."/>
            <person name="Sakai Y."/>
            <person name="Yokota A."/>
            <person name="Yabe S."/>
        </authorList>
    </citation>
    <scope>NUCLEOTIDE SEQUENCE</scope>
    <source>
        <strain evidence="8">A3-2</strain>
    </source>
</reference>
<dbReference type="InterPro" id="IPR001851">
    <property type="entry name" value="ABC_transp_permease"/>
</dbReference>
<name>A0A455T924_9CHLR</name>
<dbReference type="CDD" id="cd06581">
    <property type="entry name" value="TM_PBP1_LivM_like"/>
    <property type="match status" value="1"/>
</dbReference>
<evidence type="ECO:0000313" key="8">
    <source>
        <dbReference type="EMBL" id="BBH95946.1"/>
    </source>
</evidence>
<evidence type="ECO:0000256" key="4">
    <source>
        <dbReference type="ARBA" id="ARBA00022989"/>
    </source>
</evidence>
<feature type="transmembrane region" description="Helical" evidence="7">
    <location>
        <begin position="169"/>
        <end position="192"/>
    </location>
</feature>
<feature type="transmembrane region" description="Helical" evidence="7">
    <location>
        <begin position="457"/>
        <end position="475"/>
    </location>
</feature>
<dbReference type="InterPro" id="IPR043428">
    <property type="entry name" value="LivM-like"/>
</dbReference>
<dbReference type="GO" id="GO:0005886">
    <property type="term" value="C:plasma membrane"/>
    <property type="evidence" value="ECO:0007669"/>
    <property type="project" value="UniProtKB-SubCell"/>
</dbReference>
<evidence type="ECO:0000256" key="7">
    <source>
        <dbReference type="SAM" id="Phobius"/>
    </source>
</evidence>
<dbReference type="PANTHER" id="PTHR30482:SF10">
    <property type="entry name" value="HIGH-AFFINITY BRANCHED-CHAIN AMINO ACID TRANSPORT PROTEIN BRAE"/>
    <property type="match status" value="1"/>
</dbReference>
<feature type="transmembrane region" description="Helical" evidence="7">
    <location>
        <begin position="91"/>
        <end position="110"/>
    </location>
</feature>
<feature type="transmembrane region" description="Helical" evidence="7">
    <location>
        <begin position="540"/>
        <end position="573"/>
    </location>
</feature>
<sequence>MAMLVPSQILPQTGETRRLLVKWVVAFLVPLLVFTLIWSGEAILNAALLAIFVPGNFSGSTLGAGLFMLLFYGIILGLVGYLVAADSGRQGMLDLWISMFFFTVVPILLISATANLFVGLAASVVVWAIYYYGRQLVQRFRPPAPLPPLPSLKVLDAEMRATLMTRARLGSFWFALSFSLLWLLADLLFYFAGQYGQASLVFLVWIVLRSVLLPVAGWLLGGVGGRIALRHAVQANGNGSNGDRSGAAVSTRRLRLLSATRAREEARDLVPNDLPLRSTGARNFYILLLVALLLFYPMIDPFLFGSGTDARLDNYGNAGYYVILALGLNIVVGFAGLLDLGYVAFFVIGAYVWAMVGSPQLTVLTGIHINPDIWPWLFWPMLIVAAVIAALWGVLLGAPTLRLRGDYLAIVTLGFGEIIPIVVQNLDKYTNGTNGLTGIYSPAFFGVHWSVSTSEPYYYLILVLIALVLVANLRLRDSRIGRAWIAMREDEIAAASSGINLTRTKLLAFAAGAFFSGIAGAYYAAKLSTVASGNFSFSDSVIYLAMVVLGGLGSIPGVVVGALAVYAINVLVLPQLDALGNDPSSIIHPIYAQILQVIPNFSFSNIRNLIFGIILVLLMIFRPEGLIPSTRRRRELHRAESEGVEITSLDTPPGAPGFESEMRVE</sequence>
<evidence type="ECO:0000256" key="2">
    <source>
        <dbReference type="ARBA" id="ARBA00022475"/>
    </source>
</evidence>
<dbReference type="Pfam" id="PF02653">
    <property type="entry name" value="BPD_transp_2"/>
    <property type="match status" value="1"/>
</dbReference>
<comment type="subcellular location">
    <subcellularLocation>
        <location evidence="1">Cell membrane</location>
        <topology evidence="1">Multi-pass membrane protein</topology>
    </subcellularLocation>
</comment>
<feature type="transmembrane region" description="Helical" evidence="7">
    <location>
        <begin position="283"/>
        <end position="299"/>
    </location>
</feature>
<dbReference type="PANTHER" id="PTHR30482">
    <property type="entry name" value="HIGH-AFFINITY BRANCHED-CHAIN AMINO ACID TRANSPORT SYSTEM PERMEASE"/>
    <property type="match status" value="1"/>
</dbReference>
<feature type="transmembrane region" description="Helical" evidence="7">
    <location>
        <begin position="609"/>
        <end position="627"/>
    </location>
</feature>
<dbReference type="EMBL" id="AP019377">
    <property type="protein sequence ID" value="BBH95946.1"/>
    <property type="molecule type" value="Genomic_DNA"/>
</dbReference>
<keyword evidence="2" id="KW-1003">Cell membrane</keyword>
<keyword evidence="4 7" id="KW-1133">Transmembrane helix</keyword>
<organism evidence="8">
    <name type="scientific">Thermogemmatispora argillosa</name>
    <dbReference type="NCBI Taxonomy" id="2045280"/>
    <lineage>
        <taxon>Bacteria</taxon>
        <taxon>Bacillati</taxon>
        <taxon>Chloroflexota</taxon>
        <taxon>Ktedonobacteria</taxon>
        <taxon>Thermogemmatisporales</taxon>
        <taxon>Thermogemmatisporaceae</taxon>
        <taxon>Thermogemmatispora</taxon>
    </lineage>
</organism>
<evidence type="ECO:0008006" key="9">
    <source>
        <dbReference type="Google" id="ProtNLM"/>
    </source>
</evidence>
<dbReference type="AlphaFoldDB" id="A0A455T924"/>
<feature type="transmembrane region" description="Helical" evidence="7">
    <location>
        <begin position="65"/>
        <end position="84"/>
    </location>
</feature>
<feature type="region of interest" description="Disordered" evidence="6">
    <location>
        <begin position="638"/>
        <end position="665"/>
    </location>
</feature>
<evidence type="ECO:0000256" key="1">
    <source>
        <dbReference type="ARBA" id="ARBA00004651"/>
    </source>
</evidence>
<evidence type="ECO:0000256" key="6">
    <source>
        <dbReference type="SAM" id="MobiDB-lite"/>
    </source>
</evidence>
<proteinExistence type="predicted"/>
<gene>
    <name evidence="8" type="ORF">KTA_41450</name>
</gene>
<evidence type="ECO:0000256" key="5">
    <source>
        <dbReference type="ARBA" id="ARBA00023136"/>
    </source>
</evidence>
<keyword evidence="3 7" id="KW-0812">Transmembrane</keyword>
<protein>
    <recommendedName>
        <fullName evidence="9">Branched-chain amino acid ABC transporter permease</fullName>
    </recommendedName>
</protein>
<feature type="transmembrane region" description="Helical" evidence="7">
    <location>
        <begin position="319"/>
        <end position="338"/>
    </location>
</feature>
<feature type="transmembrane region" description="Helical" evidence="7">
    <location>
        <begin position="407"/>
        <end position="426"/>
    </location>
</feature>
<feature type="transmembrane region" description="Helical" evidence="7">
    <location>
        <begin position="373"/>
        <end position="395"/>
    </location>
</feature>
<feature type="transmembrane region" description="Helical" evidence="7">
    <location>
        <begin position="345"/>
        <end position="367"/>
    </location>
</feature>